<reference evidence="1 2" key="2">
    <citation type="journal article" date="2003" name="Res. Microbiol.">
        <title>Myoviridae bacteriophages of Pseudomonas aeruginosa: a long and complex evolutionary pathway.</title>
        <authorList>
            <person name="Krylov V.N."/>
            <person name="Pleteneva E.A."/>
            <person name="Bourkalsteva M.V."/>
            <person name="Shaburova O.V."/>
            <person name="Volckaert G."/>
            <person name="Sykilinda N.N."/>
            <person name="Kurochkina L.P."/>
            <person name="Mesyanzhinov V.V."/>
        </authorList>
    </citation>
    <scope>NUCLEOTIDE SEQUENCE [LARGE SCALE GENOMIC DNA]</scope>
</reference>
<evidence type="ECO:0008006" key="3">
    <source>
        <dbReference type="Google" id="ProtNLM"/>
    </source>
</evidence>
<accession>Q2Z0X7</accession>
<sequence length="773" mass="89979">MDNIEFNAYLTDVFRLVRTMVIKIEAIALRDNKVLEEAGYPVGLDKRTWRYYMNLNGDYHPNDQIMTITSIDTGDEIVFNKDNLVTHLATAREYATGGYWFNRLVERYPGQAELIRGIIAPIPYEETIEAEDYKILKYNKALVQWNEDQLIPQLQAWIYSEVEQVFRHEYRLTDDLMLPFGIMLLYADLFKAICTIRHEAIGTRYAHDFYIWSHIDSYGAFSKYKESLDRYQTMWLYRNIAWIDNNPGQQYTFGKLMDNLLTHARIPLAKFDMVENTANQLEELVPNPLYRRLQLNLQEDYGREATFIDTQHMIDKQQPLAKENPNQASMYYHDALQKGKHSNHSELPTKTLESKMMDYTNRHIDTKMSVVFNEWIYLTAKGYFKGRILVTDPKSGKQVRLPVGDAYYVWRYLVDFARDQKPVNICPAYYHNVLKAVPPTLEALIDIGGPSFITPIMAYDVRNVWIPVNTFIAPEYLMAYSEEVYALMWKHKKMSSQFYDLNMRARMENTTKFMYESGIATITDLTTYQQLLNRYEFDFTEYTPEEARNFAWEIFKRITGWDSNNNPSLRIKQSNLIDIMMQLSSYTIQVIKEIDDGTDLTELPSEIFIGDPRWIGKGNGAFGDYTHVQMDIPTHFDGVRTVEEVHPLVEPMIPEVAAIAEGYGVARSDDIFERVDFSTNLLDYAVRIIDDSYFRLLPADRMGLPETNYGRLVFKELHKETPVGPADYGRLVFKELSPLTVIDPANYGRLVLRGPVKAITPSGRLQFKDVNKD</sequence>
<dbReference type="RefSeq" id="YP_418137.1">
    <property type="nucleotide sequence ID" value="NC_007623.1"/>
</dbReference>
<proteinExistence type="predicted"/>
<protein>
    <recommendedName>
        <fullName evidence="3">Virion structural protein</fullName>
    </recommendedName>
</protein>
<reference evidence="1 2" key="1">
    <citation type="journal article" date="2002" name="Genetika">
        <title>Phenogenetic characterization of a group of giant Phi KZ-like bacteriophages of Pseudomonas aeruginosa].</title>
        <authorList>
            <person name="Burkal'tseva M.V."/>
            <person name="Krylov V.N."/>
            <person name="Pleteneva E.A."/>
            <person name="Shaburova O.V."/>
            <person name="Krylov S.V."/>
            <person name="Volckaert G."/>
            <person name="Sykilinda N.N."/>
            <person name="Kurochkina L.P."/>
            <person name="Mesyanzhinov V.V."/>
        </authorList>
    </citation>
    <scope>NUCLEOTIDE SEQUENCE [LARGE SCALE GENOMIC DNA]</scope>
</reference>
<dbReference type="KEGG" id="vg:5176778"/>
<dbReference type="Proteomes" id="UP000001239">
    <property type="component" value="Segment"/>
</dbReference>
<dbReference type="OrthoDB" id="1428at10239"/>
<organism evidence="1 2">
    <name type="scientific">Pseudomonas phage EL</name>
    <dbReference type="NCBI Taxonomy" id="273133"/>
    <lineage>
        <taxon>Viruses</taxon>
        <taxon>Duplodnaviria</taxon>
        <taxon>Heunggongvirae</taxon>
        <taxon>Uroviricota</taxon>
        <taxon>Caudoviricetes</taxon>
        <taxon>Chimalliviridae</taxon>
        <taxon>Elvirus</taxon>
        <taxon>Elvirus EL</taxon>
    </lineage>
</organism>
<dbReference type="GeneID" id="5176778"/>
<evidence type="ECO:0000313" key="1">
    <source>
        <dbReference type="EMBL" id="CAG27198.1"/>
    </source>
</evidence>
<evidence type="ECO:0000313" key="2">
    <source>
        <dbReference type="Proteomes" id="UP000001239"/>
    </source>
</evidence>
<reference evidence="1 2" key="4">
    <citation type="journal article" date="2005" name="J. Mol. Biol.">
        <title>Genome comparison of Pseudomonas aeruginosa large phages.</title>
        <authorList>
            <person name="Hertveldt K."/>
            <person name="Lavigne R."/>
            <person name="Pleteneva E."/>
            <person name="Sernova N."/>
            <person name="Kurochkina L."/>
            <person name="Korchevskii R."/>
            <person name="Robben J."/>
            <person name="Mesyanzhinov V."/>
            <person name="Krylov V.N."/>
            <person name="Volckaert G."/>
        </authorList>
    </citation>
    <scope>NUCLEOTIDE SEQUENCE</scope>
</reference>
<dbReference type="EMBL" id="AJ697969">
    <property type="protein sequence ID" value="CAG27198.1"/>
    <property type="molecule type" value="Genomic_DNA"/>
</dbReference>
<reference evidence="1 2" key="3">
    <citation type="journal article" date="2004" name="Bioinformatics">
        <title>PHIRE, a deterministic approach to reveal regulatory elements in bacteriophage genomes.</title>
        <authorList>
            <person name="Lavigne R."/>
            <person name="Sun W.D."/>
            <person name="Volckaert G."/>
        </authorList>
    </citation>
    <scope>NUCLEOTIDE SEQUENCE [LARGE SCALE GENOMIC DNA]</scope>
</reference>
<name>Q2Z0X7_9CAUD</name>
<keyword evidence="2" id="KW-1185">Reference proteome</keyword>